<dbReference type="InterPro" id="IPR041728">
    <property type="entry name" value="GPAT/DHAPAT_LPLAT"/>
</dbReference>
<evidence type="ECO:0000256" key="4">
    <source>
        <dbReference type="ARBA" id="ARBA00023136"/>
    </source>
</evidence>
<evidence type="ECO:0000256" key="2">
    <source>
        <dbReference type="ARBA" id="ARBA00007937"/>
    </source>
</evidence>
<dbReference type="Pfam" id="PF01553">
    <property type="entry name" value="Acyltransferase"/>
    <property type="match status" value="1"/>
</dbReference>
<dbReference type="SUPFAM" id="SSF69593">
    <property type="entry name" value="Glycerol-3-phosphate (1)-acyltransferase"/>
    <property type="match status" value="1"/>
</dbReference>
<dbReference type="InterPro" id="IPR045520">
    <property type="entry name" value="GPAT/DHAPAT_C"/>
</dbReference>
<evidence type="ECO:0000256" key="3">
    <source>
        <dbReference type="ARBA" id="ARBA00022679"/>
    </source>
</evidence>
<dbReference type="GO" id="GO:0004366">
    <property type="term" value="F:glycerol-3-phosphate O-acyltransferase activity"/>
    <property type="evidence" value="ECO:0007669"/>
    <property type="project" value="TreeGrafter"/>
</dbReference>
<dbReference type="EnsemblMetazoa" id="AEPI004489-RA">
    <property type="protein sequence ID" value="AEPI004489-PA"/>
    <property type="gene ID" value="AEPI004489"/>
</dbReference>
<dbReference type="PANTHER" id="PTHR12563:SF17">
    <property type="entry name" value="DIHYDROXYACETONE PHOSPHATE ACYLTRANSFERASE"/>
    <property type="match status" value="1"/>
</dbReference>
<dbReference type="SMART" id="SM00563">
    <property type="entry name" value="PlsC"/>
    <property type="match status" value="1"/>
</dbReference>
<dbReference type="VEuPathDB" id="VectorBase:AEPI004489"/>
<evidence type="ECO:0000256" key="1">
    <source>
        <dbReference type="ARBA" id="ARBA00004184"/>
    </source>
</evidence>
<dbReference type="Pfam" id="PF19277">
    <property type="entry name" value="GPAT_C"/>
    <property type="match status" value="1"/>
</dbReference>
<keyword evidence="5 6" id="KW-0012">Acyltransferase</keyword>
<dbReference type="GO" id="GO:0019432">
    <property type="term" value="P:triglyceride biosynthetic process"/>
    <property type="evidence" value="ECO:0007669"/>
    <property type="project" value="TreeGrafter"/>
</dbReference>
<feature type="domain" description="Phospholipid/glycerol acyltransferase" evidence="7">
    <location>
        <begin position="153"/>
        <end position="282"/>
    </location>
</feature>
<sequence>MAPNPSGSLDGRSNDVVVESLTMKLSPGKLAEYRNLLTSQYRNHRDMTKRYKVTVPFRKDRPVTPEQLKQLVLSSGRIQLLLDEHTSNDKSKRAALIKTIGNLLDEIGLAENLPIVRSLGTMLNAIFDRIYTGVYVNEVKLEQLRARYGRQTVLYLPSHRSYGDFILMSYVLFCYNIAIPGIAAGMDFYSMAGMGSALRNTGAFYMRRTYGNDRQYWYIFREYIRQLVVAYDRGIEFFVEGTRSRSNKALSPKIGLLSMALEPLFMGEVPDLLVVPVSVSYDRPVEEQLFVYELLGVPKPKETTRGLLKALSILRENYGSIYLEFGDPISAKDYFGEGLNRTRHTVAPTFAQTLAREEREAIQNLANDVVHLQQKRMVLTAFHLIAVYYNYRKYHGHTVTLDELVKGVARLGRMFEDLGAVTEVEGCTDVEKLCLDALDVHRNVLQLTADRVLVIARSYHDFSRVDKRKLKGYNLSDGVMKLAVPIFSLQLYCNPCLHWLAVPAMVLLAARTLTSATGAVLRRELMREVQELRNLYGLEFVLYARRETVEFEATLQHLHRQGLLQFDPNGQETIYFTPQTELGNVYLSTLGPFLCTYLQSMDVLVEQFRDKAKFTEKEYLAAVQQQVELRLLQRERNVHPYCLSLDSISLALHSLVSLGALRKTKRNNVYCYDLGTDGMIESIHERLKHYCALLPFKYLTFQDAVTGCKL</sequence>
<dbReference type="InterPro" id="IPR022284">
    <property type="entry name" value="GPAT/DHAPAT"/>
</dbReference>
<keyword evidence="3 6" id="KW-0808">Transferase</keyword>
<dbReference type="PIRSF" id="PIRSF000437">
    <property type="entry name" value="GPAT_DHAPAT"/>
    <property type="match status" value="1"/>
</dbReference>
<reference evidence="9" key="1">
    <citation type="submission" date="2013-03" db="EMBL/GenBank/DDBJ databases">
        <title>The Genome Sequence of Anopheles epiroticus epiroticus2.</title>
        <authorList>
            <consortium name="The Broad Institute Genomics Platform"/>
            <person name="Neafsey D.E."/>
            <person name="Howell P."/>
            <person name="Walker B."/>
            <person name="Young S.K."/>
            <person name="Zeng Q."/>
            <person name="Gargeya S."/>
            <person name="Fitzgerald M."/>
            <person name="Haas B."/>
            <person name="Abouelleil A."/>
            <person name="Allen A.W."/>
            <person name="Alvarado L."/>
            <person name="Arachchi H.M."/>
            <person name="Berlin A.M."/>
            <person name="Chapman S.B."/>
            <person name="Gainer-Dewar J."/>
            <person name="Goldberg J."/>
            <person name="Griggs A."/>
            <person name="Gujja S."/>
            <person name="Hansen M."/>
            <person name="Howarth C."/>
            <person name="Imamovic A."/>
            <person name="Ireland A."/>
            <person name="Larimer J."/>
            <person name="McCowan C."/>
            <person name="Murphy C."/>
            <person name="Pearson M."/>
            <person name="Poon T.W."/>
            <person name="Priest M."/>
            <person name="Roberts A."/>
            <person name="Saif S."/>
            <person name="Shea T."/>
            <person name="Sisk P."/>
            <person name="Sykes S."/>
            <person name="Wortman J."/>
            <person name="Nusbaum C."/>
            <person name="Birren B."/>
        </authorList>
    </citation>
    <scope>NUCLEOTIDE SEQUENCE [LARGE SCALE GENOMIC DNA]</scope>
    <source>
        <strain evidence="9">Epiroticus2</strain>
    </source>
</reference>
<comment type="similarity">
    <text evidence="2 6">Belongs to the GPAT/DAPAT family.</text>
</comment>
<comment type="subcellular location">
    <subcellularLocation>
        <location evidence="1">Endomembrane system</location>
        <topology evidence="1">Peripheral membrane protein</topology>
    </subcellularLocation>
</comment>
<name>A0A182PC34_9DIPT</name>
<evidence type="ECO:0000313" key="9">
    <source>
        <dbReference type="Proteomes" id="UP000075885"/>
    </source>
</evidence>
<dbReference type="AlphaFoldDB" id="A0A182PC34"/>
<reference evidence="8" key="2">
    <citation type="submission" date="2020-05" db="UniProtKB">
        <authorList>
            <consortium name="EnsemblMetazoa"/>
        </authorList>
    </citation>
    <scope>IDENTIFICATION</scope>
    <source>
        <strain evidence="8">Epiroticus2</strain>
    </source>
</reference>
<dbReference type="GO" id="GO:0016287">
    <property type="term" value="F:glycerone-phosphate O-acyltransferase activity"/>
    <property type="evidence" value="ECO:0007669"/>
    <property type="project" value="TreeGrafter"/>
</dbReference>
<dbReference type="GO" id="GO:0008654">
    <property type="term" value="P:phospholipid biosynthetic process"/>
    <property type="evidence" value="ECO:0007669"/>
    <property type="project" value="TreeGrafter"/>
</dbReference>
<evidence type="ECO:0000259" key="7">
    <source>
        <dbReference type="SMART" id="SM00563"/>
    </source>
</evidence>
<dbReference type="CDD" id="cd07993">
    <property type="entry name" value="LPLAT_DHAPAT-like"/>
    <property type="match status" value="1"/>
</dbReference>
<evidence type="ECO:0000256" key="6">
    <source>
        <dbReference type="PIRNR" id="PIRNR000437"/>
    </source>
</evidence>
<dbReference type="GO" id="GO:0005778">
    <property type="term" value="C:peroxisomal membrane"/>
    <property type="evidence" value="ECO:0007669"/>
    <property type="project" value="TreeGrafter"/>
</dbReference>
<keyword evidence="9" id="KW-1185">Reference proteome</keyword>
<dbReference type="GO" id="GO:0008611">
    <property type="term" value="P:ether lipid biosynthetic process"/>
    <property type="evidence" value="ECO:0007669"/>
    <property type="project" value="TreeGrafter"/>
</dbReference>
<dbReference type="Proteomes" id="UP000075885">
    <property type="component" value="Unassembled WGS sequence"/>
</dbReference>
<dbReference type="GO" id="GO:0031966">
    <property type="term" value="C:mitochondrial membrane"/>
    <property type="evidence" value="ECO:0007669"/>
    <property type="project" value="TreeGrafter"/>
</dbReference>
<dbReference type="GO" id="GO:0012505">
    <property type="term" value="C:endomembrane system"/>
    <property type="evidence" value="ECO:0007669"/>
    <property type="project" value="UniProtKB-SubCell"/>
</dbReference>
<proteinExistence type="inferred from homology"/>
<evidence type="ECO:0000313" key="8">
    <source>
        <dbReference type="EnsemblMetazoa" id="AEPI004489-PA"/>
    </source>
</evidence>
<evidence type="ECO:0000256" key="5">
    <source>
        <dbReference type="ARBA" id="ARBA00023315"/>
    </source>
</evidence>
<dbReference type="InterPro" id="IPR002123">
    <property type="entry name" value="Plipid/glycerol_acylTrfase"/>
</dbReference>
<dbReference type="STRING" id="199890.A0A182PC34"/>
<dbReference type="GO" id="GO:0006631">
    <property type="term" value="P:fatty acid metabolic process"/>
    <property type="evidence" value="ECO:0007669"/>
    <property type="project" value="TreeGrafter"/>
</dbReference>
<organism evidence="8 9">
    <name type="scientific">Anopheles epiroticus</name>
    <dbReference type="NCBI Taxonomy" id="199890"/>
    <lineage>
        <taxon>Eukaryota</taxon>
        <taxon>Metazoa</taxon>
        <taxon>Ecdysozoa</taxon>
        <taxon>Arthropoda</taxon>
        <taxon>Hexapoda</taxon>
        <taxon>Insecta</taxon>
        <taxon>Pterygota</taxon>
        <taxon>Neoptera</taxon>
        <taxon>Endopterygota</taxon>
        <taxon>Diptera</taxon>
        <taxon>Nematocera</taxon>
        <taxon>Culicoidea</taxon>
        <taxon>Culicidae</taxon>
        <taxon>Anophelinae</taxon>
        <taxon>Anopheles</taxon>
    </lineage>
</organism>
<accession>A0A182PC34</accession>
<dbReference type="PANTHER" id="PTHR12563">
    <property type="entry name" value="GLYCEROL-3-PHOSPHATE ACYLTRANSFERASE"/>
    <property type="match status" value="1"/>
</dbReference>
<keyword evidence="4" id="KW-0472">Membrane</keyword>
<protein>
    <recommendedName>
        <fullName evidence="7">Phospholipid/glycerol acyltransferase domain-containing protein</fullName>
    </recommendedName>
</protein>